<dbReference type="AlphaFoldDB" id="B8HSR1"/>
<dbReference type="EMBL" id="CP001344">
    <property type="protein sequence ID" value="ACL46044.1"/>
    <property type="molecule type" value="Genomic_DNA"/>
</dbReference>
<dbReference type="eggNOG" id="COG1487">
    <property type="taxonomic scope" value="Bacteria"/>
</dbReference>
<evidence type="ECO:0008006" key="2">
    <source>
        <dbReference type="Google" id="ProtNLM"/>
    </source>
</evidence>
<dbReference type="KEGG" id="cyn:Cyan7425_3725"/>
<dbReference type="STRING" id="395961.Cyan7425_3725"/>
<reference evidence="1" key="1">
    <citation type="submission" date="2009-01" db="EMBL/GenBank/DDBJ databases">
        <title>Complete sequence of chromosome Cyanothece sp. PCC 7425.</title>
        <authorList>
            <consortium name="US DOE Joint Genome Institute"/>
            <person name="Lucas S."/>
            <person name="Copeland A."/>
            <person name="Lapidus A."/>
            <person name="Glavina del Rio T."/>
            <person name="Dalin E."/>
            <person name="Tice H."/>
            <person name="Bruce D."/>
            <person name="Goodwin L."/>
            <person name="Pitluck S."/>
            <person name="Sims D."/>
            <person name="Meineke L."/>
            <person name="Brettin T."/>
            <person name="Detter J.C."/>
            <person name="Han C."/>
            <person name="Larimer F."/>
            <person name="Land M."/>
            <person name="Hauser L."/>
            <person name="Kyrpides N."/>
            <person name="Ovchinnikova G."/>
            <person name="Liberton M."/>
            <person name="Stoeckel J."/>
            <person name="Banerjee A."/>
            <person name="Singh A."/>
            <person name="Page L."/>
            <person name="Sato H."/>
            <person name="Zhao L."/>
            <person name="Sherman L."/>
            <person name="Pakrasi H."/>
            <person name="Richardson P."/>
        </authorList>
    </citation>
    <scope>NUCLEOTIDE SEQUENCE</scope>
    <source>
        <strain evidence="1">PCC 7425</strain>
    </source>
</reference>
<evidence type="ECO:0000313" key="1">
    <source>
        <dbReference type="EMBL" id="ACL46044.1"/>
    </source>
</evidence>
<dbReference type="HOGENOM" id="CLU_3182744_0_0_3"/>
<protein>
    <recommendedName>
        <fullName evidence="2">Virulence-associated protein VapC homolog</fullName>
    </recommendedName>
</protein>
<proteinExistence type="predicted"/>
<sequence length="46" mass="5231">MKYLLDTDHLSILQRQAGREYTNLAARMAHYSLSDFAASTDSRRVG</sequence>
<organism evidence="1">
    <name type="scientific">Cyanothece sp. (strain PCC 7425 / ATCC 29141)</name>
    <dbReference type="NCBI Taxonomy" id="395961"/>
    <lineage>
        <taxon>Bacteria</taxon>
        <taxon>Bacillati</taxon>
        <taxon>Cyanobacteriota</taxon>
        <taxon>Cyanophyceae</taxon>
        <taxon>Gomontiellales</taxon>
        <taxon>Cyanothecaceae</taxon>
        <taxon>Cyanothece</taxon>
    </lineage>
</organism>
<name>B8HSR1_CYAP4</name>
<dbReference type="OrthoDB" id="574223at2"/>
<accession>B8HSR1</accession>
<gene>
    <name evidence="1" type="ordered locus">Cyan7425_3725</name>
</gene>